<keyword evidence="2" id="KW-0452">Lithium</keyword>
<evidence type="ECO:0000256" key="4">
    <source>
        <dbReference type="ARBA" id="ARBA00022842"/>
    </source>
</evidence>
<dbReference type="PROSITE" id="PS00629">
    <property type="entry name" value="IMP_1"/>
    <property type="match status" value="1"/>
</dbReference>
<evidence type="ECO:0000256" key="1">
    <source>
        <dbReference type="ARBA" id="ARBA00009759"/>
    </source>
</evidence>
<keyword evidence="7" id="KW-0732">Signal</keyword>
<keyword evidence="4" id="KW-0460">Magnesium</keyword>
<comment type="similarity">
    <text evidence="1">Belongs to the inositol monophosphatase superfamily.</text>
</comment>
<reference evidence="9 10" key="1">
    <citation type="journal article" date="2023" name="Commun. Biol.">
        <title>Genome analysis of Parmales, the sister group of diatoms, reveals the evolutionary specialization of diatoms from phago-mixotrophs to photoautotrophs.</title>
        <authorList>
            <person name="Ban H."/>
            <person name="Sato S."/>
            <person name="Yoshikawa S."/>
            <person name="Yamada K."/>
            <person name="Nakamura Y."/>
            <person name="Ichinomiya M."/>
            <person name="Sato N."/>
            <person name="Blanc-Mathieu R."/>
            <person name="Endo H."/>
            <person name="Kuwata A."/>
            <person name="Ogata H."/>
        </authorList>
    </citation>
    <scope>NUCLEOTIDE SEQUENCE [LARGE SCALE GENOMIC DNA]</scope>
</reference>
<sequence>MQINVIALLHECASLALAAGNVIKSVHSARNASGSSLLLAHLKTEGDVKSVATVADVRAQRVIMHGLQKYPDLHIVGEEEDDPSIPPHPADFTSPPSPLDLSTIDPALSIDSSSVTLFIDPLDGTHEFVSERVENCTTLIGVAVHGTPYFGVIGCPFSTSPVVAGGPTLGLFGLPSPLPSSAPRSSPLRLAASSSVKDPLLVFAQDHLLSLPSEIVVRPACGNKVLSIIRNEADLSCFNLKTSLWDTCATTALLTAVGGTVTDLTGCAINYSKARLAAYPDPTNSHGVLATGPGIPHAEITAKLRSSPLTSALFAASGYAHPPSGAPATDCARDILGGALTAAKLSEVTATEVTSYSCPEESAQRYLMSAAARIQLEPSKETLFFKRCVMRDLPHVALKAKTAPGKLARDVKSYTVEASFLASAATKKLSSYGVDIARCLHSEISPCASSPIDSSFSLLLSDFHPSEWAQKSLLDFGELSQSLKGLGQMHAFFLNGGVHNELLTAGDVGELADAVWPTGSHWAPAQQDPTLAGRIGEVWEKGGHGRTREDGGFGDGGDRHLRMGARLQEVAGRLQLEAHPGREHPHFTLMHGDFKSGNIFLGSGGRVGMIDFQWAGWGLGATDVAYCIAGCAAPDVLDGEGAKERELLKVYFDAFEATLADVGGVGKGPTFDELVSAYEAGVVDLCKSGFGYHWQRSVSGIGARCPAEMTAERRQMLGPVAYNKDEGMARWLVARCDRLLADKYNVA</sequence>
<dbReference type="EMBL" id="BRYB01003778">
    <property type="protein sequence ID" value="GMI20444.1"/>
    <property type="molecule type" value="Genomic_DNA"/>
</dbReference>
<comment type="catalytic activity">
    <reaction evidence="5">
        <text>1D-myo-inositol 1,3,4-trisphosphate + H2O = 1D-myo-inositol 3,4-bisphosphate + phosphate</text>
        <dbReference type="Rhea" id="RHEA:70319"/>
        <dbReference type="ChEBI" id="CHEBI:15377"/>
        <dbReference type="ChEBI" id="CHEBI:43474"/>
        <dbReference type="ChEBI" id="CHEBI:58414"/>
        <dbReference type="ChEBI" id="CHEBI:83241"/>
    </reaction>
    <physiologicalReaction direction="left-to-right" evidence="5">
        <dbReference type="Rhea" id="RHEA:70320"/>
    </physiologicalReaction>
</comment>
<accession>A0ABQ6M6B5</accession>
<protein>
    <recommendedName>
        <fullName evidence="8">Aminoglycoside phosphotransferase domain-containing protein</fullName>
    </recommendedName>
</protein>
<gene>
    <name evidence="9" type="ORF">TeGR_g4996</name>
</gene>
<feature type="signal peptide" evidence="7">
    <location>
        <begin position="1"/>
        <end position="18"/>
    </location>
</feature>
<dbReference type="InterPro" id="IPR002575">
    <property type="entry name" value="Aminoglycoside_PTrfase"/>
</dbReference>
<feature type="chain" id="PRO_5046738757" description="Aminoglycoside phosphotransferase domain-containing protein" evidence="7">
    <location>
        <begin position="19"/>
        <end position="747"/>
    </location>
</feature>
<dbReference type="Proteomes" id="UP001165060">
    <property type="component" value="Unassembled WGS sequence"/>
</dbReference>
<dbReference type="Gene3D" id="3.90.1200.10">
    <property type="match status" value="1"/>
</dbReference>
<dbReference type="Pfam" id="PF00459">
    <property type="entry name" value="Inositol_P"/>
    <property type="match status" value="1"/>
</dbReference>
<evidence type="ECO:0000313" key="9">
    <source>
        <dbReference type="EMBL" id="GMI20444.1"/>
    </source>
</evidence>
<dbReference type="Pfam" id="PF01636">
    <property type="entry name" value="APH"/>
    <property type="match status" value="1"/>
</dbReference>
<dbReference type="InterPro" id="IPR000760">
    <property type="entry name" value="Inositol_monophosphatase-like"/>
</dbReference>
<dbReference type="PANTHER" id="PTHR43028">
    <property type="entry name" value="3'(2'),5'-BISPHOSPHATE NUCLEOTIDASE 1"/>
    <property type="match status" value="1"/>
</dbReference>
<dbReference type="PANTHER" id="PTHR43028:SF5">
    <property type="entry name" value="3'(2'),5'-BISPHOSPHATE NUCLEOTIDASE 1"/>
    <property type="match status" value="1"/>
</dbReference>
<evidence type="ECO:0000256" key="7">
    <source>
        <dbReference type="SAM" id="SignalP"/>
    </source>
</evidence>
<dbReference type="InterPro" id="IPR020583">
    <property type="entry name" value="Inositol_monoP_metal-BS"/>
</dbReference>
<evidence type="ECO:0000259" key="8">
    <source>
        <dbReference type="Pfam" id="PF01636"/>
    </source>
</evidence>
<keyword evidence="3" id="KW-0479">Metal-binding</keyword>
<dbReference type="SUPFAM" id="SSF56655">
    <property type="entry name" value="Carbohydrate phosphatase"/>
    <property type="match status" value="1"/>
</dbReference>
<name>A0ABQ6M6B5_9STRA</name>
<dbReference type="InterPro" id="IPR011009">
    <property type="entry name" value="Kinase-like_dom_sf"/>
</dbReference>
<dbReference type="Gene3D" id="3.30.540.10">
    <property type="entry name" value="Fructose-1,6-Bisphosphatase, subunit A, domain 1"/>
    <property type="match status" value="1"/>
</dbReference>
<evidence type="ECO:0000256" key="3">
    <source>
        <dbReference type="ARBA" id="ARBA00022723"/>
    </source>
</evidence>
<dbReference type="Gene3D" id="3.40.190.80">
    <property type="match status" value="1"/>
</dbReference>
<evidence type="ECO:0000256" key="5">
    <source>
        <dbReference type="ARBA" id="ARBA00044465"/>
    </source>
</evidence>
<feature type="domain" description="Aminoglycoside phosphotransferase" evidence="8">
    <location>
        <begin position="567"/>
        <end position="635"/>
    </location>
</feature>
<evidence type="ECO:0000256" key="6">
    <source>
        <dbReference type="ARBA" id="ARBA00044478"/>
    </source>
</evidence>
<evidence type="ECO:0000256" key="2">
    <source>
        <dbReference type="ARBA" id="ARBA00022671"/>
    </source>
</evidence>
<dbReference type="InterPro" id="IPR050725">
    <property type="entry name" value="CysQ/Inositol_MonoPase"/>
</dbReference>
<keyword evidence="10" id="KW-1185">Reference proteome</keyword>
<evidence type="ECO:0000313" key="10">
    <source>
        <dbReference type="Proteomes" id="UP001165060"/>
    </source>
</evidence>
<dbReference type="SUPFAM" id="SSF56112">
    <property type="entry name" value="Protein kinase-like (PK-like)"/>
    <property type="match status" value="1"/>
</dbReference>
<organism evidence="9 10">
    <name type="scientific">Tetraparma gracilis</name>
    <dbReference type="NCBI Taxonomy" id="2962635"/>
    <lineage>
        <taxon>Eukaryota</taxon>
        <taxon>Sar</taxon>
        <taxon>Stramenopiles</taxon>
        <taxon>Ochrophyta</taxon>
        <taxon>Bolidophyceae</taxon>
        <taxon>Parmales</taxon>
        <taxon>Triparmaceae</taxon>
        <taxon>Tetraparma</taxon>
    </lineage>
</organism>
<comment type="caution">
    <text evidence="9">The sequence shown here is derived from an EMBL/GenBank/DDBJ whole genome shotgun (WGS) entry which is preliminary data.</text>
</comment>
<proteinExistence type="inferred from homology"/>
<comment type="catalytic activity">
    <reaction evidence="6">
        <text>1D-myo-inositol 1,4-bisphosphate + H2O = 1D-myo-inositol 4-phosphate + phosphate</text>
        <dbReference type="Rhea" id="RHEA:15553"/>
        <dbReference type="ChEBI" id="CHEBI:15377"/>
        <dbReference type="ChEBI" id="CHEBI:43474"/>
        <dbReference type="ChEBI" id="CHEBI:58282"/>
        <dbReference type="ChEBI" id="CHEBI:58469"/>
        <dbReference type="EC" id="3.1.3.57"/>
    </reaction>
    <physiologicalReaction direction="left-to-right" evidence="6">
        <dbReference type="Rhea" id="RHEA:15554"/>
    </physiologicalReaction>
</comment>